<sequence>MNIVIIGASFAGLSAALECRKLYKNAHITLIDREKDVAYFPNTLNWKGQEKFLVGKKRRFLCSVRCSMQLFLVFLKQNVSQFIPKCER</sequence>
<dbReference type="Pfam" id="PF07992">
    <property type="entry name" value="Pyr_redox_2"/>
    <property type="match status" value="1"/>
</dbReference>
<proteinExistence type="predicted"/>
<evidence type="ECO:0000259" key="1">
    <source>
        <dbReference type="Pfam" id="PF07992"/>
    </source>
</evidence>
<gene>
    <name evidence="2" type="ORF">ERS132406_00432</name>
</gene>
<dbReference type="InterPro" id="IPR023753">
    <property type="entry name" value="FAD/NAD-binding_dom"/>
</dbReference>
<dbReference type="InterPro" id="IPR036188">
    <property type="entry name" value="FAD/NAD-bd_sf"/>
</dbReference>
<protein>
    <submittedName>
        <fullName evidence="2">Pyridine nucleotide-disulfide family oxidoreductase</fullName>
    </submittedName>
</protein>
<dbReference type="EMBL" id="FIGZ01000003">
    <property type="protein sequence ID" value="CYU62609.1"/>
    <property type="molecule type" value="Genomic_DNA"/>
</dbReference>
<dbReference type="AlphaFoldDB" id="A0A123VBV2"/>
<dbReference type="RefSeq" id="WP_261292210.1">
    <property type="nucleotide sequence ID" value="NZ_CEEJ01000153.1"/>
</dbReference>
<reference evidence="2 3" key="1">
    <citation type="submission" date="2016-02" db="EMBL/GenBank/DDBJ databases">
        <authorList>
            <consortium name="Pathogen Informatics"/>
        </authorList>
    </citation>
    <scope>NUCLEOTIDE SEQUENCE [LARGE SCALE GENOMIC DNA]</scope>
    <source>
        <strain evidence="2 3">LSS44</strain>
    </source>
</reference>
<feature type="domain" description="FAD/NAD(P)-binding" evidence="1">
    <location>
        <begin position="1"/>
        <end position="43"/>
    </location>
</feature>
<dbReference type="GO" id="GO:0016491">
    <property type="term" value="F:oxidoreductase activity"/>
    <property type="evidence" value="ECO:0007669"/>
    <property type="project" value="InterPro"/>
</dbReference>
<accession>A0A123VBV2</accession>
<dbReference type="SUPFAM" id="SSF51905">
    <property type="entry name" value="FAD/NAD(P)-binding domain"/>
    <property type="match status" value="1"/>
</dbReference>
<name>A0A123VBV2_STRSU</name>
<evidence type="ECO:0000313" key="2">
    <source>
        <dbReference type="EMBL" id="CYU62609.1"/>
    </source>
</evidence>
<evidence type="ECO:0000313" key="3">
    <source>
        <dbReference type="Proteomes" id="UP000072083"/>
    </source>
</evidence>
<organism evidence="2 3">
    <name type="scientific">Streptococcus suis</name>
    <dbReference type="NCBI Taxonomy" id="1307"/>
    <lineage>
        <taxon>Bacteria</taxon>
        <taxon>Bacillati</taxon>
        <taxon>Bacillota</taxon>
        <taxon>Bacilli</taxon>
        <taxon>Lactobacillales</taxon>
        <taxon>Streptococcaceae</taxon>
        <taxon>Streptococcus</taxon>
    </lineage>
</organism>
<dbReference type="Proteomes" id="UP000072083">
    <property type="component" value="Unassembled WGS sequence"/>
</dbReference>
<dbReference type="Gene3D" id="3.50.50.60">
    <property type="entry name" value="FAD/NAD(P)-binding domain"/>
    <property type="match status" value="1"/>
</dbReference>